<protein>
    <submittedName>
        <fullName evidence="2">Uncharacterized protein</fullName>
    </submittedName>
</protein>
<dbReference type="EMBL" id="JAGMUU010000036">
    <property type="protein sequence ID" value="KAH7116487.1"/>
    <property type="molecule type" value="Genomic_DNA"/>
</dbReference>
<evidence type="ECO:0000256" key="1">
    <source>
        <dbReference type="SAM" id="MobiDB-lite"/>
    </source>
</evidence>
<organism evidence="2 3">
    <name type="scientific">Dactylonectria estremocensis</name>
    <dbReference type="NCBI Taxonomy" id="1079267"/>
    <lineage>
        <taxon>Eukaryota</taxon>
        <taxon>Fungi</taxon>
        <taxon>Dikarya</taxon>
        <taxon>Ascomycota</taxon>
        <taxon>Pezizomycotina</taxon>
        <taxon>Sordariomycetes</taxon>
        <taxon>Hypocreomycetidae</taxon>
        <taxon>Hypocreales</taxon>
        <taxon>Nectriaceae</taxon>
        <taxon>Dactylonectria</taxon>
    </lineage>
</organism>
<proteinExistence type="predicted"/>
<comment type="caution">
    <text evidence="2">The sequence shown here is derived from an EMBL/GenBank/DDBJ whole genome shotgun (WGS) entry which is preliminary data.</text>
</comment>
<name>A0A9P9DCK7_9HYPO</name>
<reference evidence="2" key="1">
    <citation type="journal article" date="2021" name="Nat. Commun.">
        <title>Genetic determinants of endophytism in the Arabidopsis root mycobiome.</title>
        <authorList>
            <person name="Mesny F."/>
            <person name="Miyauchi S."/>
            <person name="Thiergart T."/>
            <person name="Pickel B."/>
            <person name="Atanasova L."/>
            <person name="Karlsson M."/>
            <person name="Huettel B."/>
            <person name="Barry K.W."/>
            <person name="Haridas S."/>
            <person name="Chen C."/>
            <person name="Bauer D."/>
            <person name="Andreopoulos W."/>
            <person name="Pangilinan J."/>
            <person name="LaButti K."/>
            <person name="Riley R."/>
            <person name="Lipzen A."/>
            <person name="Clum A."/>
            <person name="Drula E."/>
            <person name="Henrissat B."/>
            <person name="Kohler A."/>
            <person name="Grigoriev I.V."/>
            <person name="Martin F.M."/>
            <person name="Hacquard S."/>
        </authorList>
    </citation>
    <scope>NUCLEOTIDE SEQUENCE</scope>
    <source>
        <strain evidence="2">MPI-CAGE-AT-0021</strain>
    </source>
</reference>
<accession>A0A9P9DCK7</accession>
<dbReference type="Proteomes" id="UP000717696">
    <property type="component" value="Unassembled WGS sequence"/>
</dbReference>
<evidence type="ECO:0000313" key="3">
    <source>
        <dbReference type="Proteomes" id="UP000717696"/>
    </source>
</evidence>
<dbReference type="AlphaFoldDB" id="A0A9P9DCK7"/>
<keyword evidence="3" id="KW-1185">Reference proteome</keyword>
<evidence type="ECO:0000313" key="2">
    <source>
        <dbReference type="EMBL" id="KAH7116487.1"/>
    </source>
</evidence>
<gene>
    <name evidence="2" type="ORF">B0J13DRAFT_533172</name>
</gene>
<feature type="compositionally biased region" description="Acidic residues" evidence="1">
    <location>
        <begin position="164"/>
        <end position="176"/>
    </location>
</feature>
<feature type="region of interest" description="Disordered" evidence="1">
    <location>
        <begin position="145"/>
        <end position="205"/>
    </location>
</feature>
<feature type="compositionally biased region" description="Polar residues" evidence="1">
    <location>
        <begin position="177"/>
        <end position="196"/>
    </location>
</feature>
<sequence length="285" mass="30936">MDFVTLTGRRGRTRGQPVVAGATHIRRPLISARFIRVTAVPSTARSYLGMTQLQHYSKRRGMSCSRCASFELPPSRFDRTCKSMELERDLVPPNQVSSWGSEFLITIGANMDDASDDEAKYKANCCIKQMEMIIYPQKSDIPICDTSKSHESHANSGNTRDGDIDNDEVGEDEAEDGNSSSRPTSNEDTNAGNDINASDDASVVRNSSDYKARGRHNAINAIARDDTPIEDVLDSNVHDEPDSSNAVYGVASTDAITVDEAINSNRRDGIDAAVAAANSDEGIAI</sequence>